<keyword evidence="2" id="KW-1133">Transmembrane helix</keyword>
<comment type="caution">
    <text evidence="4">The sequence shown here is derived from an EMBL/GenBank/DDBJ whole genome shotgun (WGS) entry which is preliminary data.</text>
</comment>
<dbReference type="AlphaFoldDB" id="K0KXU5"/>
<evidence type="ECO:0000256" key="1">
    <source>
        <dbReference type="SAM" id="MobiDB-lite"/>
    </source>
</evidence>
<proteinExistence type="predicted"/>
<feature type="signal peptide" evidence="3">
    <location>
        <begin position="1"/>
        <end position="25"/>
    </location>
</feature>
<organism evidence="4 5">
    <name type="scientific">Wickerhamomyces ciferrii (strain ATCC 14091 / BCRC 22168 / CBS 111 / JCM 3599 / NBRC 0793 / NRRL Y-1031 F-60-10)</name>
    <name type="common">Yeast</name>
    <name type="synonym">Pichia ciferrii</name>
    <dbReference type="NCBI Taxonomy" id="1206466"/>
    <lineage>
        <taxon>Eukaryota</taxon>
        <taxon>Fungi</taxon>
        <taxon>Dikarya</taxon>
        <taxon>Ascomycota</taxon>
        <taxon>Saccharomycotina</taxon>
        <taxon>Saccharomycetes</taxon>
        <taxon>Phaffomycetales</taxon>
        <taxon>Wickerhamomycetaceae</taxon>
        <taxon>Wickerhamomyces</taxon>
    </lineage>
</organism>
<dbReference type="InParanoid" id="K0KXU5"/>
<feature type="transmembrane region" description="Helical" evidence="2">
    <location>
        <begin position="110"/>
        <end position="129"/>
    </location>
</feature>
<keyword evidence="2" id="KW-0472">Membrane</keyword>
<sequence length="140" mass="16259">MKFFNNLRVSWFILGICLLFQLSNTSPAPQSQVQSVTNPDHSQINYSNELSIDHQITKTMDINNSNTLEVHDDDEHYSLESRSDKKKSKKNKKANNSEKDHKDEFNELHLIWIVPTIIVLVTYSIMFLCENYEKGTNNNP</sequence>
<keyword evidence="3" id="KW-0732">Signal</keyword>
<evidence type="ECO:0000313" key="5">
    <source>
        <dbReference type="Proteomes" id="UP000009328"/>
    </source>
</evidence>
<keyword evidence="5" id="KW-1185">Reference proteome</keyword>
<protein>
    <submittedName>
        <fullName evidence="4">Membrane protein</fullName>
    </submittedName>
</protein>
<feature type="compositionally biased region" description="Basic and acidic residues" evidence="1">
    <location>
        <begin position="69"/>
        <end position="83"/>
    </location>
</feature>
<evidence type="ECO:0000256" key="3">
    <source>
        <dbReference type="SAM" id="SignalP"/>
    </source>
</evidence>
<reference evidence="4 5" key="1">
    <citation type="journal article" date="2012" name="Eukaryot. Cell">
        <title>Draft genome sequence of Wickerhamomyces ciferrii NRRL Y-1031 F-60-10.</title>
        <authorList>
            <person name="Schneider J."/>
            <person name="Andrea H."/>
            <person name="Blom J."/>
            <person name="Jaenicke S."/>
            <person name="Ruckert C."/>
            <person name="Schorsch C."/>
            <person name="Szczepanowski R."/>
            <person name="Farwick M."/>
            <person name="Goesmann A."/>
            <person name="Puhler A."/>
            <person name="Schaffer S."/>
            <person name="Tauch A."/>
            <person name="Kohler T."/>
            <person name="Brinkrolf K."/>
        </authorList>
    </citation>
    <scope>NUCLEOTIDE SEQUENCE [LARGE SCALE GENOMIC DNA]</scope>
    <source>
        <strain evidence="5">ATCC 14091 / BCRC 22168 / CBS 111 / JCM 3599 / NBRC 0793 / NRRL Y-1031 F-60-10</strain>
    </source>
</reference>
<feature type="chain" id="PRO_5003838066" evidence="3">
    <location>
        <begin position="26"/>
        <end position="140"/>
    </location>
</feature>
<feature type="region of interest" description="Disordered" evidence="1">
    <location>
        <begin position="63"/>
        <end position="100"/>
    </location>
</feature>
<evidence type="ECO:0000256" key="2">
    <source>
        <dbReference type="SAM" id="Phobius"/>
    </source>
</evidence>
<gene>
    <name evidence="4" type="ORF">BN7_5485</name>
</gene>
<dbReference type="EMBL" id="CAIF01000217">
    <property type="protein sequence ID" value="CCH45898.1"/>
    <property type="molecule type" value="Genomic_DNA"/>
</dbReference>
<name>K0KXU5_WICCF</name>
<dbReference type="HOGENOM" id="CLU_1836681_0_0_1"/>
<feature type="compositionally biased region" description="Basic residues" evidence="1">
    <location>
        <begin position="84"/>
        <end position="93"/>
    </location>
</feature>
<evidence type="ECO:0000313" key="4">
    <source>
        <dbReference type="EMBL" id="CCH45898.1"/>
    </source>
</evidence>
<dbReference type="Proteomes" id="UP000009328">
    <property type="component" value="Unassembled WGS sequence"/>
</dbReference>
<accession>K0KXU5</accession>
<keyword evidence="2" id="KW-0812">Transmembrane</keyword>